<accession>A0ABR9RRH7</accession>
<dbReference type="SUPFAM" id="SSF117281">
    <property type="entry name" value="Kelch motif"/>
    <property type="match status" value="1"/>
</dbReference>
<keyword evidence="3" id="KW-1185">Reference proteome</keyword>
<dbReference type="Proteomes" id="UP000756387">
    <property type="component" value="Unassembled WGS sequence"/>
</dbReference>
<proteinExistence type="predicted"/>
<evidence type="ECO:0000313" key="3">
    <source>
        <dbReference type="Proteomes" id="UP000756387"/>
    </source>
</evidence>
<name>A0ABR9RRH7_9ACTN</name>
<dbReference type="EMBL" id="JADCSA010000004">
    <property type="protein sequence ID" value="MBE7324171.1"/>
    <property type="molecule type" value="Genomic_DNA"/>
</dbReference>
<evidence type="ECO:0000313" key="2">
    <source>
        <dbReference type="EMBL" id="MBE7324171.1"/>
    </source>
</evidence>
<protein>
    <recommendedName>
        <fullName evidence="4">Galactose oxidase</fullName>
    </recommendedName>
</protein>
<evidence type="ECO:0000256" key="1">
    <source>
        <dbReference type="SAM" id="MobiDB-lite"/>
    </source>
</evidence>
<dbReference type="InterPro" id="IPR015915">
    <property type="entry name" value="Kelch-typ_b-propeller"/>
</dbReference>
<dbReference type="RefSeq" id="WP_193637498.1">
    <property type="nucleotide sequence ID" value="NZ_JADCSA010000004.1"/>
</dbReference>
<comment type="caution">
    <text evidence="2">The sequence shown here is derived from an EMBL/GenBank/DDBJ whole genome shotgun (WGS) entry which is preliminary data.</text>
</comment>
<gene>
    <name evidence="2" type="ORF">IEQ44_05860</name>
</gene>
<organism evidence="2 3">
    <name type="scientific">Nocardioides malaquae</name>
    <dbReference type="NCBI Taxonomy" id="2773426"/>
    <lineage>
        <taxon>Bacteria</taxon>
        <taxon>Bacillati</taxon>
        <taxon>Actinomycetota</taxon>
        <taxon>Actinomycetes</taxon>
        <taxon>Propionibacteriales</taxon>
        <taxon>Nocardioidaceae</taxon>
        <taxon>Nocardioides</taxon>
    </lineage>
</organism>
<sequence>MLPWTFHGLGEPERRPRRRRGMRFHDAARIAAGLSLMALVACTSSSTTPSNVAGADGSATPPLELAVGEWTRLPDSPLSPRHLPVAAHVPTVDGDLAVFVGGQVSGPCPPWADCAIPPGRPARDGAALDLTTGTWQPIADAPRPVPGHSPTAVVDDTLYVLTERRLLAWEAAGDAWTEVDLPRRVLGATMVADTHAGRSRLVITSGSDENGIRPDLVHDLEAGTWSRLPANPLRPSFDRTVVATPEGLVLLAKPMAPDGGPEDPALVRAAVLPPGATDWELVTSGGEQLGGWSWTWTGTRVLDPTPGGSDGGQVNNYGREIPYGGAFDPATREWISLEGTPKAFTGGWPVEAPGGRFNALSGWVHDDGEVGRAGWTRLRRPEGAPEEPGRGVWVGAVLVVHGGGDWEDVKGVDEWTPENVWSTGVWVRLTG</sequence>
<evidence type="ECO:0008006" key="4">
    <source>
        <dbReference type="Google" id="ProtNLM"/>
    </source>
</evidence>
<reference evidence="2 3" key="1">
    <citation type="submission" date="2020-10" db="EMBL/GenBank/DDBJ databases">
        <title>Nocardioides sp. isolated from sludge.</title>
        <authorList>
            <person name="Zhang X."/>
        </authorList>
    </citation>
    <scope>NUCLEOTIDE SEQUENCE [LARGE SCALE GENOMIC DNA]</scope>
    <source>
        <strain evidence="2 3">Y6</strain>
    </source>
</reference>
<dbReference type="Gene3D" id="2.120.10.80">
    <property type="entry name" value="Kelch-type beta propeller"/>
    <property type="match status" value="1"/>
</dbReference>
<feature type="region of interest" description="Disordered" evidence="1">
    <location>
        <begin position="1"/>
        <end position="21"/>
    </location>
</feature>